<evidence type="ECO:0000313" key="2">
    <source>
        <dbReference type="Proteomes" id="UP001437256"/>
    </source>
</evidence>
<comment type="caution">
    <text evidence="1">The sequence shown here is derived from an EMBL/GenBank/DDBJ whole genome shotgun (WGS) entry which is preliminary data.</text>
</comment>
<evidence type="ECO:0000313" key="1">
    <source>
        <dbReference type="EMBL" id="KAL0060973.1"/>
    </source>
</evidence>
<name>A0ABR2ZI39_9AGAR</name>
<dbReference type="Proteomes" id="UP001437256">
    <property type="component" value="Unassembled WGS sequence"/>
</dbReference>
<reference evidence="1 2" key="1">
    <citation type="submission" date="2024-05" db="EMBL/GenBank/DDBJ databases">
        <title>A draft genome resource for the thread blight pathogen Marasmius tenuissimus strain MS-2.</title>
        <authorList>
            <person name="Yulfo-Soto G.E."/>
            <person name="Baruah I.K."/>
            <person name="Amoako-Attah I."/>
            <person name="Bukari Y."/>
            <person name="Meinhardt L.W."/>
            <person name="Bailey B.A."/>
            <person name="Cohen S.P."/>
        </authorList>
    </citation>
    <scope>NUCLEOTIDE SEQUENCE [LARGE SCALE GENOMIC DNA]</scope>
    <source>
        <strain evidence="1 2">MS-2</strain>
    </source>
</reference>
<gene>
    <name evidence="1" type="ORF">AAF712_012204</name>
</gene>
<sequence length="366" mass="41649">MRPPTFASLPHIHAIFGDSARMNKGKEHTESTNTPTLTEGYAKKFWLILSYNEIRYSINKLLSKWFDTPDKITAFRGIQALTQTIIGGSTARRFFDGAWEPSVLKLFVVAWRSPQLLSYLTQSGYTQTTSTTAIVYSTISRLLTFSQEGFPSIEVNVTRLSLVLPILEHPENPDMTFITASKAYHLYPNSCLEFRESVVNIIGRRTSPDDVERHAILDAISTLENDVKEAGYESYGEAPERELKRSGRWEDEEEKCTSPFSEFRPNRTVGDNRTMVVVLDTKDLQDALPSHVMYSTDMVVCKHSWGHMQTNYCGDLDQDHTLGRFCKDKDVLLQGDSQPLGKFCVTYDQDDYTTPDLFDDRTLFSV</sequence>
<keyword evidence="2" id="KW-1185">Reference proteome</keyword>
<dbReference type="EMBL" id="JBBXMP010000153">
    <property type="protein sequence ID" value="KAL0060973.1"/>
    <property type="molecule type" value="Genomic_DNA"/>
</dbReference>
<organism evidence="1 2">
    <name type="scientific">Marasmius tenuissimus</name>
    <dbReference type="NCBI Taxonomy" id="585030"/>
    <lineage>
        <taxon>Eukaryota</taxon>
        <taxon>Fungi</taxon>
        <taxon>Dikarya</taxon>
        <taxon>Basidiomycota</taxon>
        <taxon>Agaricomycotina</taxon>
        <taxon>Agaricomycetes</taxon>
        <taxon>Agaricomycetidae</taxon>
        <taxon>Agaricales</taxon>
        <taxon>Marasmiineae</taxon>
        <taxon>Marasmiaceae</taxon>
        <taxon>Marasmius</taxon>
    </lineage>
</organism>
<accession>A0ABR2ZI39</accession>
<proteinExistence type="predicted"/>
<protein>
    <submittedName>
        <fullName evidence="1">Uncharacterized protein</fullName>
    </submittedName>
</protein>